<comment type="caution">
    <text evidence="2">The sequence shown here is derived from an EMBL/GenBank/DDBJ whole genome shotgun (WGS) entry which is preliminary data.</text>
</comment>
<evidence type="ECO:0000313" key="2">
    <source>
        <dbReference type="EMBL" id="MBB5133547.1"/>
    </source>
</evidence>
<feature type="region of interest" description="Disordered" evidence="1">
    <location>
        <begin position="1"/>
        <end position="20"/>
    </location>
</feature>
<sequence>MPASLMPLAPLRRPAARGRTHRGRNGLLLLGAAAAAAGAVAARRARPARPRQSTWYAVTVQADPAELTGPDRPDVLARLAERHDVRVTPAPGGRGAEIAVAAADGRTREEVRALKQLLETGEVLVVEGQPEGRRTMLGRAALPVFRRLARRGAR</sequence>
<dbReference type="EMBL" id="JACHGN010000006">
    <property type="protein sequence ID" value="MBB5133547.1"/>
    <property type="molecule type" value="Genomic_DNA"/>
</dbReference>
<accession>A0A840P8L0</accession>
<evidence type="ECO:0000256" key="1">
    <source>
        <dbReference type="SAM" id="MobiDB-lite"/>
    </source>
</evidence>
<dbReference type="AlphaFoldDB" id="A0A840P8L0"/>
<dbReference type="RefSeq" id="WP_185050498.1">
    <property type="nucleotide sequence ID" value="NZ_BAABIX010000001.1"/>
</dbReference>
<evidence type="ECO:0000313" key="3">
    <source>
        <dbReference type="Proteomes" id="UP000578449"/>
    </source>
</evidence>
<protein>
    <submittedName>
        <fullName evidence="2">Uncharacterized protein</fullName>
    </submittedName>
</protein>
<reference evidence="2 3" key="1">
    <citation type="submission" date="2020-08" db="EMBL/GenBank/DDBJ databases">
        <title>Genomic Encyclopedia of Type Strains, Phase IV (KMG-IV): sequencing the most valuable type-strain genomes for metagenomic binning, comparative biology and taxonomic classification.</title>
        <authorList>
            <person name="Goeker M."/>
        </authorList>
    </citation>
    <scope>NUCLEOTIDE SEQUENCE [LARGE SCALE GENOMIC DNA]</scope>
    <source>
        <strain evidence="2 3">DSM 45615</strain>
    </source>
</reference>
<feature type="compositionally biased region" description="Low complexity" evidence="1">
    <location>
        <begin position="1"/>
        <end position="13"/>
    </location>
</feature>
<proteinExistence type="predicted"/>
<name>A0A840P8L0_9ACTN</name>
<dbReference type="Proteomes" id="UP000578449">
    <property type="component" value="Unassembled WGS sequence"/>
</dbReference>
<keyword evidence="3" id="KW-1185">Reference proteome</keyword>
<organism evidence="2 3">
    <name type="scientific">Thermocatellispora tengchongensis</name>
    <dbReference type="NCBI Taxonomy" id="1073253"/>
    <lineage>
        <taxon>Bacteria</taxon>
        <taxon>Bacillati</taxon>
        <taxon>Actinomycetota</taxon>
        <taxon>Actinomycetes</taxon>
        <taxon>Streptosporangiales</taxon>
        <taxon>Streptosporangiaceae</taxon>
        <taxon>Thermocatellispora</taxon>
    </lineage>
</organism>
<gene>
    <name evidence="2" type="ORF">HNP84_003273</name>
</gene>